<dbReference type="Proteomes" id="UP000663929">
    <property type="component" value="Chromosome"/>
</dbReference>
<dbReference type="EMBL" id="CP071793">
    <property type="protein sequence ID" value="QTD52103.1"/>
    <property type="molecule type" value="Genomic_DNA"/>
</dbReference>
<evidence type="ECO:0000313" key="3">
    <source>
        <dbReference type="Proteomes" id="UP000663929"/>
    </source>
</evidence>
<name>A0A8A4TRF6_SULCO</name>
<dbReference type="Gene3D" id="3.30.950.30">
    <property type="entry name" value="Schlafen, AAA domain"/>
    <property type="match status" value="1"/>
</dbReference>
<dbReference type="AlphaFoldDB" id="A0A8A4TRF6"/>
<accession>A0A8A4TRF6</accession>
<dbReference type="InterPro" id="IPR038461">
    <property type="entry name" value="Schlafen_AlbA_2_dom_sf"/>
</dbReference>
<dbReference type="InterPro" id="IPR036390">
    <property type="entry name" value="WH_DNA-bd_sf"/>
</dbReference>
<dbReference type="Pfam" id="PF04326">
    <property type="entry name" value="SLFN_AlbA_2"/>
    <property type="match status" value="1"/>
</dbReference>
<dbReference type="PANTHER" id="PTHR30595">
    <property type="entry name" value="GLPR-RELATED TRANSCRIPTIONAL REPRESSOR"/>
    <property type="match status" value="1"/>
</dbReference>
<organism evidence="2 3">
    <name type="scientific">Sulfidibacter corallicola</name>
    <dbReference type="NCBI Taxonomy" id="2818388"/>
    <lineage>
        <taxon>Bacteria</taxon>
        <taxon>Pseudomonadati</taxon>
        <taxon>Acidobacteriota</taxon>
        <taxon>Holophagae</taxon>
        <taxon>Acanthopleuribacterales</taxon>
        <taxon>Acanthopleuribacteraceae</taxon>
        <taxon>Sulfidibacter</taxon>
    </lineage>
</organism>
<evidence type="ECO:0000259" key="1">
    <source>
        <dbReference type="Pfam" id="PF04326"/>
    </source>
</evidence>
<protein>
    <submittedName>
        <fullName evidence="2">Putative DNA binding domain-containing protein</fullName>
    </submittedName>
</protein>
<dbReference type="KEGG" id="scor:J3U87_06480"/>
<dbReference type="RefSeq" id="WP_237382212.1">
    <property type="nucleotide sequence ID" value="NZ_CP071793.1"/>
</dbReference>
<dbReference type="PANTHER" id="PTHR30595:SF6">
    <property type="entry name" value="SCHLAFEN ALBA-2 DOMAIN-CONTAINING PROTEIN"/>
    <property type="match status" value="1"/>
</dbReference>
<evidence type="ECO:0000313" key="2">
    <source>
        <dbReference type="EMBL" id="QTD52103.1"/>
    </source>
</evidence>
<dbReference type="SUPFAM" id="SSF46785">
    <property type="entry name" value="Winged helix' DNA-binding domain"/>
    <property type="match status" value="1"/>
</dbReference>
<keyword evidence="3" id="KW-1185">Reference proteome</keyword>
<proteinExistence type="predicted"/>
<sequence>MGHKQWHKMIRSGENIQVEFKRQIPKLDRLAKSISAFSNSAGGTLFFGVNDDGGFHGLEHVEGTEELVTQVAQFNCNPPVETKTHFWEPLRNIHILVVEVPEAEEKPVYAINPNDPKDAWPFFRSDKENLPLDRKSLKTMCRTTSVPLEEDLKNLDKHAHLILTRLKEHPRQTAAQLAKGCNIGVHRAKKIIVKLEQNGWIHSFFNEKRREYSLAIPWK</sequence>
<gene>
    <name evidence="2" type="ORF">J3U87_06480</name>
</gene>
<feature type="domain" description="Schlafen AlbA-2" evidence="1">
    <location>
        <begin position="14"/>
        <end position="129"/>
    </location>
</feature>
<dbReference type="InterPro" id="IPR007421">
    <property type="entry name" value="Schlafen_AlbA_2_dom"/>
</dbReference>
<reference evidence="2" key="1">
    <citation type="submission" date="2021-03" db="EMBL/GenBank/DDBJ databases">
        <title>Acanthopleuribacteraceae sp. M133.</title>
        <authorList>
            <person name="Wang G."/>
        </authorList>
    </citation>
    <scope>NUCLEOTIDE SEQUENCE</scope>
    <source>
        <strain evidence="2">M133</strain>
    </source>
</reference>